<proteinExistence type="predicted"/>
<gene>
    <name evidence="2" type="ORF">CAPTEDRAFT_196505</name>
</gene>
<reference evidence="4" key="1">
    <citation type="submission" date="2012-12" db="EMBL/GenBank/DDBJ databases">
        <authorList>
            <person name="Hellsten U."/>
            <person name="Grimwood J."/>
            <person name="Chapman J.A."/>
            <person name="Shapiro H."/>
            <person name="Aerts A."/>
            <person name="Otillar R.P."/>
            <person name="Terry A.Y."/>
            <person name="Boore J.L."/>
            <person name="Simakov O."/>
            <person name="Marletaz F."/>
            <person name="Cho S.-J."/>
            <person name="Edsinger-Gonzales E."/>
            <person name="Havlak P."/>
            <person name="Kuo D.-H."/>
            <person name="Larsson T."/>
            <person name="Lv J."/>
            <person name="Arendt D."/>
            <person name="Savage R."/>
            <person name="Osoegawa K."/>
            <person name="de Jong P."/>
            <person name="Lindberg D.R."/>
            <person name="Seaver E.C."/>
            <person name="Weisblat D.A."/>
            <person name="Putnam N.H."/>
            <person name="Grigoriev I.V."/>
            <person name="Rokhsar D.S."/>
        </authorList>
    </citation>
    <scope>NUCLEOTIDE SEQUENCE</scope>
    <source>
        <strain evidence="4">I ESC-2004</strain>
    </source>
</reference>
<dbReference type="EMBL" id="AMQN01005150">
    <property type="status" value="NOT_ANNOTATED_CDS"/>
    <property type="molecule type" value="Genomic_DNA"/>
</dbReference>
<evidence type="ECO:0000256" key="1">
    <source>
        <dbReference type="SAM" id="MobiDB-lite"/>
    </source>
</evidence>
<feature type="compositionally biased region" description="Low complexity" evidence="1">
    <location>
        <begin position="298"/>
        <end position="307"/>
    </location>
</feature>
<evidence type="ECO:0000313" key="2">
    <source>
        <dbReference type="EMBL" id="ELU13415.1"/>
    </source>
</evidence>
<dbReference type="EMBL" id="KB295236">
    <property type="protein sequence ID" value="ELU13415.1"/>
    <property type="molecule type" value="Genomic_DNA"/>
</dbReference>
<name>R7VCK6_CAPTE</name>
<feature type="region of interest" description="Disordered" evidence="1">
    <location>
        <begin position="255"/>
        <end position="307"/>
    </location>
</feature>
<evidence type="ECO:0000313" key="4">
    <source>
        <dbReference type="Proteomes" id="UP000014760"/>
    </source>
</evidence>
<keyword evidence="4" id="KW-1185">Reference proteome</keyword>
<reference evidence="3" key="3">
    <citation type="submission" date="2015-06" db="UniProtKB">
        <authorList>
            <consortium name="EnsemblMetazoa"/>
        </authorList>
    </citation>
    <scope>IDENTIFICATION</scope>
</reference>
<dbReference type="EnsemblMetazoa" id="CapteT196505">
    <property type="protein sequence ID" value="CapteP196505"/>
    <property type="gene ID" value="CapteG196505"/>
</dbReference>
<protein>
    <submittedName>
        <fullName evidence="2 3">Uncharacterized protein</fullName>
    </submittedName>
</protein>
<sequence>MMVKSEQEDLKRSLMSTITTVCSERLKAKGISQFNIEGLLAVTLEKDQVILVNVNENISPTPPPPTQPTITVQQQQHPPMVNGQQIVNGQSMVNSSQSVLCSIVSKAPLVVAPLQLTNGSQLSQSITLEDFTKTTLKPSETVKHKAATAETPPPAKKRLLEEHLTSHLDGLSVLEEVVIKEEVLSDDEDFASGSLTQQSLDPLIEEANVVNVAETDLAKMVRSDKMWNQHPIAQLTVAQAAAISTLGSSIPTSTNVRQQRAYSLPGNDSMDYDFNGIKEEDDEEDDDDDTSSYLNGTSSLDSSPSFVSPVTDEQEFLRLARSILLYKGTFITVHSFCKVSRRTGKNAMLKISSERACWVMQKMNVPAWDEKYIGEYKELRKGTKVFFKCPPDMVNPKALAYYAINLQTYRAGYYEECKSASFPTKTELLKRIFDASPY</sequence>
<dbReference type="AlphaFoldDB" id="R7VCK6"/>
<reference evidence="2 4" key="2">
    <citation type="journal article" date="2013" name="Nature">
        <title>Insights into bilaterian evolution from three spiralian genomes.</title>
        <authorList>
            <person name="Simakov O."/>
            <person name="Marletaz F."/>
            <person name="Cho S.J."/>
            <person name="Edsinger-Gonzales E."/>
            <person name="Havlak P."/>
            <person name="Hellsten U."/>
            <person name="Kuo D.H."/>
            <person name="Larsson T."/>
            <person name="Lv J."/>
            <person name="Arendt D."/>
            <person name="Savage R."/>
            <person name="Osoegawa K."/>
            <person name="de Jong P."/>
            <person name="Grimwood J."/>
            <person name="Chapman J.A."/>
            <person name="Shapiro H."/>
            <person name="Aerts A."/>
            <person name="Otillar R.P."/>
            <person name="Terry A.Y."/>
            <person name="Boore J.L."/>
            <person name="Grigoriev I.V."/>
            <person name="Lindberg D.R."/>
            <person name="Seaver E.C."/>
            <person name="Weisblat D.A."/>
            <person name="Putnam N.H."/>
            <person name="Rokhsar D.S."/>
        </authorList>
    </citation>
    <scope>NUCLEOTIDE SEQUENCE</scope>
    <source>
        <strain evidence="2 4">I ESC-2004</strain>
    </source>
</reference>
<dbReference type="Proteomes" id="UP000014760">
    <property type="component" value="Unassembled WGS sequence"/>
</dbReference>
<accession>R7VCK6</accession>
<dbReference type="HOGENOM" id="CLU_625911_0_0_1"/>
<feature type="compositionally biased region" description="Acidic residues" evidence="1">
    <location>
        <begin position="279"/>
        <end position="290"/>
    </location>
</feature>
<organism evidence="2">
    <name type="scientific">Capitella teleta</name>
    <name type="common">Polychaete worm</name>
    <dbReference type="NCBI Taxonomy" id="283909"/>
    <lineage>
        <taxon>Eukaryota</taxon>
        <taxon>Metazoa</taxon>
        <taxon>Spiralia</taxon>
        <taxon>Lophotrochozoa</taxon>
        <taxon>Annelida</taxon>
        <taxon>Polychaeta</taxon>
        <taxon>Sedentaria</taxon>
        <taxon>Scolecida</taxon>
        <taxon>Capitellidae</taxon>
        <taxon>Capitella</taxon>
    </lineage>
</organism>
<evidence type="ECO:0000313" key="3">
    <source>
        <dbReference type="EnsemblMetazoa" id="CapteP196505"/>
    </source>
</evidence>